<proteinExistence type="predicted"/>
<name>A0A1F2US60_9ACTN</name>
<evidence type="ECO:0000256" key="1">
    <source>
        <dbReference type="SAM" id="Phobius"/>
    </source>
</evidence>
<dbReference type="EMBL" id="MELI01000009">
    <property type="protein sequence ID" value="OFW35730.1"/>
    <property type="molecule type" value="Genomic_DNA"/>
</dbReference>
<keyword evidence="1" id="KW-0812">Transmembrane</keyword>
<dbReference type="AlphaFoldDB" id="A0A1F2US60"/>
<comment type="caution">
    <text evidence="2">The sequence shown here is derived from an EMBL/GenBank/DDBJ whole genome shotgun (WGS) entry which is preliminary data.</text>
</comment>
<reference evidence="2 3" key="1">
    <citation type="journal article" date="2016" name="Nat. Commun.">
        <title>Thousands of microbial genomes shed light on interconnected biogeochemical processes in an aquifer system.</title>
        <authorList>
            <person name="Anantharaman K."/>
            <person name="Brown C.T."/>
            <person name="Hug L.A."/>
            <person name="Sharon I."/>
            <person name="Castelle C.J."/>
            <person name="Probst A.J."/>
            <person name="Thomas B.C."/>
            <person name="Singh A."/>
            <person name="Wilkins M.J."/>
            <person name="Karaoz U."/>
            <person name="Brodie E.L."/>
            <person name="Williams K.H."/>
            <person name="Hubbard S.S."/>
            <person name="Banfield J.F."/>
        </authorList>
    </citation>
    <scope>NUCLEOTIDE SEQUENCE [LARGE SCALE GENOMIC DNA]</scope>
</reference>
<dbReference type="Proteomes" id="UP000178086">
    <property type="component" value="Unassembled WGS sequence"/>
</dbReference>
<protein>
    <submittedName>
        <fullName evidence="2">Uncharacterized protein</fullName>
    </submittedName>
</protein>
<feature type="transmembrane region" description="Helical" evidence="1">
    <location>
        <begin position="6"/>
        <end position="25"/>
    </location>
</feature>
<organism evidence="2 3">
    <name type="scientific">Candidatus Aquicultor primus</name>
    <dbReference type="NCBI Taxonomy" id="1797195"/>
    <lineage>
        <taxon>Bacteria</taxon>
        <taxon>Bacillati</taxon>
        <taxon>Actinomycetota</taxon>
        <taxon>Candidatus Aquicultoria</taxon>
        <taxon>Candidatus Aquicultorales</taxon>
        <taxon>Candidatus Aquicultoraceae</taxon>
        <taxon>Candidatus Aquicultor</taxon>
    </lineage>
</organism>
<sequence length="207" mass="22603">MKKVLAIIAVAAGIVIIGLAVIAVVSQSGDKTAARGVTTTKSKPASAVENVYGDRQYYSSLKELSDNAEVIVIGTVRAQLQTYNLSRDLQDPSKENTEFVVLGTDYEVGVDRYLKGAGNRKIIMTQEGGELDGKTQLMDARTPIHIGTTYILFLIKVSDKYRFGAEPYKFKISGGKVTVDSSEEIASVHFREMTEQEFLDELKASSP</sequence>
<keyword evidence="1" id="KW-0472">Membrane</keyword>
<evidence type="ECO:0000313" key="3">
    <source>
        <dbReference type="Proteomes" id="UP000178086"/>
    </source>
</evidence>
<evidence type="ECO:0000313" key="2">
    <source>
        <dbReference type="EMBL" id="OFW35730.1"/>
    </source>
</evidence>
<gene>
    <name evidence="2" type="ORF">A2074_07050</name>
</gene>
<keyword evidence="1" id="KW-1133">Transmembrane helix</keyword>
<accession>A0A1F2US60</accession>